<dbReference type="OrthoDB" id="214992at2"/>
<dbReference type="SUPFAM" id="SSF54736">
    <property type="entry name" value="ClpS-like"/>
    <property type="match status" value="1"/>
</dbReference>
<evidence type="ECO:0000313" key="3">
    <source>
        <dbReference type="Proteomes" id="UP000317243"/>
    </source>
</evidence>
<keyword evidence="3" id="KW-1185">Reference proteome</keyword>
<dbReference type="GO" id="GO:0006412">
    <property type="term" value="P:translation"/>
    <property type="evidence" value="ECO:0007669"/>
    <property type="project" value="InterPro"/>
</dbReference>
<dbReference type="Gene3D" id="3.30.1390.10">
    <property type="match status" value="2"/>
</dbReference>
<dbReference type="EMBL" id="SIHI01000002">
    <property type="protein sequence ID" value="TWT55848.1"/>
    <property type="molecule type" value="Genomic_DNA"/>
</dbReference>
<protein>
    <submittedName>
        <fullName evidence="2">50S ribosomal protein L7/L12</fullName>
    </submittedName>
</protein>
<dbReference type="GO" id="GO:0003735">
    <property type="term" value="F:structural constituent of ribosome"/>
    <property type="evidence" value="ECO:0007669"/>
    <property type="project" value="InterPro"/>
</dbReference>
<evidence type="ECO:0000259" key="1">
    <source>
        <dbReference type="Pfam" id="PF00542"/>
    </source>
</evidence>
<name>A0A5C5WZ11_9PLAN</name>
<reference evidence="2 3" key="1">
    <citation type="submission" date="2019-02" db="EMBL/GenBank/DDBJ databases">
        <title>Deep-cultivation of Planctomycetes and their phenomic and genomic characterization uncovers novel biology.</title>
        <authorList>
            <person name="Wiegand S."/>
            <person name="Jogler M."/>
            <person name="Boedeker C."/>
            <person name="Pinto D."/>
            <person name="Vollmers J."/>
            <person name="Rivas-Marin E."/>
            <person name="Kohn T."/>
            <person name="Peeters S.H."/>
            <person name="Heuer A."/>
            <person name="Rast P."/>
            <person name="Oberbeckmann S."/>
            <person name="Bunk B."/>
            <person name="Jeske O."/>
            <person name="Meyerdierks A."/>
            <person name="Storesund J.E."/>
            <person name="Kallscheuer N."/>
            <person name="Luecker S."/>
            <person name="Lage O.M."/>
            <person name="Pohl T."/>
            <person name="Merkel B.J."/>
            <person name="Hornburger P."/>
            <person name="Mueller R.-W."/>
            <person name="Bruemmer F."/>
            <person name="Labrenz M."/>
            <person name="Spormann A.M."/>
            <person name="Op Den Camp H."/>
            <person name="Overmann J."/>
            <person name="Amann R."/>
            <person name="Jetten M.S.M."/>
            <person name="Mascher T."/>
            <person name="Medema M.H."/>
            <person name="Devos D.P."/>
            <person name="Kaster A.-K."/>
            <person name="Ovreas L."/>
            <person name="Rohde M."/>
            <person name="Galperin M.Y."/>
            <person name="Jogler C."/>
        </authorList>
    </citation>
    <scope>NUCLEOTIDE SEQUENCE [LARGE SCALE GENOMIC DNA]</scope>
    <source>
        <strain evidence="2 3">KOR42</strain>
    </source>
</reference>
<gene>
    <name evidence="2" type="ORF">KOR42_26590</name>
</gene>
<keyword evidence="2" id="KW-0689">Ribosomal protein</keyword>
<dbReference type="InterPro" id="IPR014719">
    <property type="entry name" value="Ribosomal_bL12_C/ClpS-like"/>
</dbReference>
<dbReference type="InterPro" id="IPR013823">
    <property type="entry name" value="Ribosomal_bL12_C"/>
</dbReference>
<proteinExistence type="predicted"/>
<keyword evidence="2" id="KW-0687">Ribonucleoprotein</keyword>
<dbReference type="RefSeq" id="WP_146510178.1">
    <property type="nucleotide sequence ID" value="NZ_SIHI01000002.1"/>
</dbReference>
<sequence length="155" mass="17040">MPHLDSNQLETLLETLRSGNHIEAIKLYREWTGSNLAQAKLAVEEMQRKFESGMSAEEILQSAEADSSNTDSDDAQRQAVLEEIRKGRKLQAIKIYRDYSGAGLKDAKEFIEQLTEQLKKEDPSFVPKGNAGCGAAVLLLAASVCGCIWGISLIV</sequence>
<dbReference type="Pfam" id="PF00542">
    <property type="entry name" value="Ribosomal_L12"/>
    <property type="match status" value="1"/>
</dbReference>
<comment type="caution">
    <text evidence="2">The sequence shown here is derived from an EMBL/GenBank/DDBJ whole genome shotgun (WGS) entry which is preliminary data.</text>
</comment>
<organism evidence="2 3">
    <name type="scientific">Thalassoglobus neptunius</name>
    <dbReference type="NCBI Taxonomy" id="1938619"/>
    <lineage>
        <taxon>Bacteria</taxon>
        <taxon>Pseudomonadati</taxon>
        <taxon>Planctomycetota</taxon>
        <taxon>Planctomycetia</taxon>
        <taxon>Planctomycetales</taxon>
        <taxon>Planctomycetaceae</taxon>
        <taxon>Thalassoglobus</taxon>
    </lineage>
</organism>
<dbReference type="AlphaFoldDB" id="A0A5C5WZ11"/>
<dbReference type="GO" id="GO:0005840">
    <property type="term" value="C:ribosome"/>
    <property type="evidence" value="ECO:0007669"/>
    <property type="project" value="UniProtKB-KW"/>
</dbReference>
<feature type="domain" description="Large ribosomal subunit protein bL12 C-terminal" evidence="1">
    <location>
        <begin position="80"/>
        <end position="120"/>
    </location>
</feature>
<accession>A0A5C5WZ11</accession>
<dbReference type="Proteomes" id="UP000317243">
    <property type="component" value="Unassembled WGS sequence"/>
</dbReference>
<evidence type="ECO:0000313" key="2">
    <source>
        <dbReference type="EMBL" id="TWT55848.1"/>
    </source>
</evidence>